<dbReference type="EMBL" id="JAQMPX010000110">
    <property type="protein sequence ID" value="MDB9139809.1"/>
    <property type="molecule type" value="Genomic_DNA"/>
</dbReference>
<evidence type="ECO:0000313" key="4">
    <source>
        <dbReference type="EMBL" id="MDB9005988.1"/>
    </source>
</evidence>
<evidence type="ECO:0000313" key="10">
    <source>
        <dbReference type="EMBL" id="WET64686.1"/>
    </source>
</evidence>
<reference evidence="9 13" key="2">
    <citation type="submission" date="2018-08" db="EMBL/GenBank/DDBJ databases">
        <title>A genome reference for cultivated species of the human gut microbiota.</title>
        <authorList>
            <person name="Zou Y."/>
            <person name="Xue W."/>
            <person name="Luo G."/>
        </authorList>
    </citation>
    <scope>NUCLEOTIDE SEQUENCE [LARGE SCALE GENOMIC DNA]</scope>
    <source>
        <strain evidence="9 13">AM30-4</strain>
    </source>
</reference>
<reference evidence="10" key="6">
    <citation type="submission" date="2023-03" db="EMBL/GenBank/DDBJ databases">
        <title>Parabacteroides distasonis, a bacteria resistant against UC.</title>
        <authorList>
            <person name="Dai W."/>
        </authorList>
    </citation>
    <scope>NUCLEOTIDE SEQUENCE</scope>
    <source>
        <strain evidence="10">F1-28</strain>
    </source>
</reference>
<organism evidence="1 12">
    <name type="scientific">Parabacteroides distasonis</name>
    <dbReference type="NCBI Taxonomy" id="823"/>
    <lineage>
        <taxon>Bacteria</taxon>
        <taxon>Pseudomonadati</taxon>
        <taxon>Bacteroidota</taxon>
        <taxon>Bacteroidia</taxon>
        <taxon>Bacteroidales</taxon>
        <taxon>Tannerellaceae</taxon>
        <taxon>Parabacteroides</taxon>
    </lineage>
</organism>
<dbReference type="Proteomes" id="UP000471216">
    <property type="component" value="Unassembled WGS sequence"/>
</dbReference>
<evidence type="ECO:0000313" key="13">
    <source>
        <dbReference type="Proteomes" id="UP000284660"/>
    </source>
</evidence>
<reference evidence="14 15" key="3">
    <citation type="journal article" date="2019" name="Nat. Med.">
        <title>A library of human gut bacterial isolates paired with longitudinal multiomics data enables mechanistic microbiome research.</title>
        <authorList>
            <person name="Poyet M."/>
            <person name="Groussin M."/>
            <person name="Gibbons S.M."/>
            <person name="Avila-Pacheco J."/>
            <person name="Jiang X."/>
            <person name="Kearney S.M."/>
            <person name="Perrotta A.R."/>
            <person name="Berdy B."/>
            <person name="Zhao S."/>
            <person name="Lieberman T.D."/>
            <person name="Swanson P.K."/>
            <person name="Smith M."/>
            <person name="Roesemann S."/>
            <person name="Alexander J.E."/>
            <person name="Rich S.A."/>
            <person name="Livny J."/>
            <person name="Vlamakis H."/>
            <person name="Clish C."/>
            <person name="Bullock K."/>
            <person name="Deik A."/>
            <person name="Scott J."/>
            <person name="Pierce K.A."/>
            <person name="Xavier R.J."/>
            <person name="Alm E.J."/>
        </authorList>
    </citation>
    <scope>NUCLEOTIDE SEQUENCE [LARGE SCALE GENOMIC DNA]</scope>
    <source>
        <strain evidence="8 16">BIOML-A10</strain>
        <strain evidence="7 14">BIOML-A11</strain>
        <strain evidence="6 15">BIOML-A41</strain>
    </source>
</reference>
<evidence type="ECO:0000313" key="15">
    <source>
        <dbReference type="Proteomes" id="UP000463337"/>
    </source>
</evidence>
<evidence type="ECO:0000313" key="8">
    <source>
        <dbReference type="EMBL" id="MRZ07936.1"/>
    </source>
</evidence>
<name>A0A173W0K3_PARDI</name>
<dbReference type="Proteomes" id="UP000463337">
    <property type="component" value="Unassembled WGS sequence"/>
</dbReference>
<protein>
    <submittedName>
        <fullName evidence="3">DUF4248 domain-containing protein</fullName>
    </submittedName>
</protein>
<dbReference type="EMBL" id="WKMX01000017">
    <property type="protein sequence ID" value="MRZ07936.1"/>
    <property type="molecule type" value="Genomic_DNA"/>
</dbReference>
<evidence type="ECO:0000313" key="1">
    <source>
        <dbReference type="EMBL" id="CUN32981.1"/>
    </source>
</evidence>
<dbReference type="EMBL" id="CP120353">
    <property type="protein sequence ID" value="WET64686.1"/>
    <property type="molecule type" value="Genomic_DNA"/>
</dbReference>
<dbReference type="AlphaFoldDB" id="A0A173W0K3"/>
<evidence type="ECO:0000313" key="12">
    <source>
        <dbReference type="Proteomes" id="UP000095591"/>
    </source>
</evidence>
<evidence type="ECO:0000313" key="14">
    <source>
        <dbReference type="Proteomes" id="UP000450599"/>
    </source>
</evidence>
<dbReference type="EMBL" id="QSJN01000006">
    <property type="protein sequence ID" value="RHD74590.1"/>
    <property type="molecule type" value="Genomic_DNA"/>
</dbReference>
<dbReference type="EMBL" id="JAQMPJ010000012">
    <property type="protein sequence ID" value="MDB9005988.1"/>
    <property type="molecule type" value="Genomic_DNA"/>
</dbReference>
<dbReference type="EMBL" id="WKLT01000003">
    <property type="protein sequence ID" value="MRY57199.1"/>
    <property type="molecule type" value="Genomic_DNA"/>
</dbReference>
<dbReference type="Proteomes" id="UP001198806">
    <property type="component" value="Unassembled WGS sequence"/>
</dbReference>
<dbReference type="EMBL" id="CZBM01000014">
    <property type="protein sequence ID" value="CUQ45959.1"/>
    <property type="molecule type" value="Genomic_DNA"/>
</dbReference>
<dbReference type="Proteomes" id="UP001221009">
    <property type="component" value="Chromosome"/>
</dbReference>
<dbReference type="Proteomes" id="UP000450599">
    <property type="component" value="Unassembled WGS sequence"/>
</dbReference>
<evidence type="ECO:0000313" key="3">
    <source>
        <dbReference type="EMBL" id="MCB6519361.1"/>
    </source>
</evidence>
<dbReference type="InterPro" id="IPR025342">
    <property type="entry name" value="DUF4248"/>
</dbReference>
<proteinExistence type="predicted"/>
<evidence type="ECO:0000313" key="11">
    <source>
        <dbReference type="Proteomes" id="UP000095332"/>
    </source>
</evidence>
<evidence type="ECO:0000313" key="5">
    <source>
        <dbReference type="EMBL" id="MDB9139809.1"/>
    </source>
</evidence>
<dbReference type="Proteomes" id="UP000095332">
    <property type="component" value="Unassembled WGS sequence"/>
</dbReference>
<evidence type="ECO:0000313" key="16">
    <source>
        <dbReference type="Proteomes" id="UP000471216"/>
    </source>
</evidence>
<dbReference type="Proteomes" id="UP001211522">
    <property type="component" value="Unassembled WGS sequence"/>
</dbReference>
<dbReference type="RefSeq" id="WP_034527861.1">
    <property type="nucleotide sequence ID" value="NZ_AP019729.1"/>
</dbReference>
<reference evidence="4" key="5">
    <citation type="submission" date="2023-01" db="EMBL/GenBank/DDBJ databases">
        <title>Human gut microbiome strain richness.</title>
        <authorList>
            <person name="Chen-Liaw A."/>
        </authorList>
    </citation>
    <scope>NUCLEOTIDE SEQUENCE</scope>
    <source>
        <strain evidence="5">D35st1_E5_D35t1_190705</strain>
        <strain evidence="4">RTP21484st1_E5_RTP21484_190118</strain>
    </source>
</reference>
<dbReference type="Proteomes" id="UP000284660">
    <property type="component" value="Unassembled WGS sequence"/>
</dbReference>
<dbReference type="Pfam" id="PF14053">
    <property type="entry name" value="DUF4248"/>
    <property type="match status" value="1"/>
</dbReference>
<dbReference type="Proteomes" id="UP000095591">
    <property type="component" value="Unassembled WGS sequence"/>
</dbReference>
<evidence type="ECO:0000313" key="2">
    <source>
        <dbReference type="EMBL" id="CUQ45959.1"/>
    </source>
</evidence>
<sequence>MQTNNEYLDEWPVRPYSKRELAMAYAPDISPCSALNRLAGWVRHHQKLSHELDETGYQNRQRIFTSLQVELIFRYLGRP</sequence>
<accession>A0A173W0K3</accession>
<evidence type="ECO:0000313" key="9">
    <source>
        <dbReference type="EMBL" id="RHD74590.1"/>
    </source>
</evidence>
<dbReference type="Proteomes" id="UP001210126">
    <property type="component" value="Unassembled WGS sequence"/>
</dbReference>
<dbReference type="EMBL" id="WKMW01000017">
    <property type="protein sequence ID" value="MRY85823.1"/>
    <property type="molecule type" value="Genomic_DNA"/>
</dbReference>
<dbReference type="EMBL" id="CYXP01000013">
    <property type="protein sequence ID" value="CUN32981.1"/>
    <property type="molecule type" value="Genomic_DNA"/>
</dbReference>
<reference evidence="3" key="4">
    <citation type="submission" date="2021-10" db="EMBL/GenBank/DDBJ databases">
        <title>Collection of gut derived symbiotic bacterial strains cultured from healthy donors.</title>
        <authorList>
            <person name="Lin H."/>
            <person name="Littmann E."/>
            <person name="Kohout C."/>
            <person name="Pamer E.G."/>
        </authorList>
    </citation>
    <scope>NUCLEOTIDE SEQUENCE</scope>
    <source>
        <strain evidence="3">DFI.2.94</strain>
    </source>
</reference>
<evidence type="ECO:0000313" key="7">
    <source>
        <dbReference type="EMBL" id="MRY85823.1"/>
    </source>
</evidence>
<reference evidence="11 12" key="1">
    <citation type="submission" date="2015-09" db="EMBL/GenBank/DDBJ databases">
        <authorList>
            <consortium name="Pathogen Informatics"/>
        </authorList>
    </citation>
    <scope>NUCLEOTIDE SEQUENCE [LARGE SCALE GENOMIC DNA]</scope>
    <source>
        <strain evidence="1 12">2789STDY5608872</strain>
        <strain evidence="2 11">2789STDY5834948</strain>
    </source>
</reference>
<dbReference type="EMBL" id="JAJCNI010000022">
    <property type="protein sequence ID" value="MCB6519361.1"/>
    <property type="molecule type" value="Genomic_DNA"/>
</dbReference>
<evidence type="ECO:0000313" key="6">
    <source>
        <dbReference type="EMBL" id="MRY57199.1"/>
    </source>
</evidence>
<gene>
    <name evidence="9" type="ORF">DW782_11205</name>
    <name evidence="1" type="ORF">ERS852429_04216</name>
    <name evidence="2" type="ORF">ERS852560_03069</name>
    <name evidence="8" type="ORF">GKD54_17350</name>
    <name evidence="7" type="ORF">GKD58_16450</name>
    <name evidence="6" type="ORF">GKD59_04585</name>
    <name evidence="3" type="ORF">LI194_16350</name>
    <name evidence="10" type="ORF">P2T59_01540</name>
    <name evidence="4" type="ORF">PN599_13360</name>
    <name evidence="5" type="ORF">PN612_15055</name>
</gene>